<keyword evidence="4" id="KW-0808">Transferase</keyword>
<dbReference type="Gene3D" id="1.10.287.130">
    <property type="match status" value="1"/>
</dbReference>
<dbReference type="SUPFAM" id="SSF55781">
    <property type="entry name" value="GAF domain-like"/>
    <property type="match status" value="1"/>
</dbReference>
<dbReference type="Gene3D" id="3.30.565.10">
    <property type="entry name" value="Histidine kinase-like ATPase, C-terminal domain"/>
    <property type="match status" value="1"/>
</dbReference>
<dbReference type="PRINTS" id="PR00344">
    <property type="entry name" value="BCTRLSENSOR"/>
</dbReference>
<evidence type="ECO:0000256" key="9">
    <source>
        <dbReference type="PROSITE-ProRule" id="PRU00169"/>
    </source>
</evidence>
<dbReference type="SMART" id="SM00065">
    <property type="entry name" value="GAF"/>
    <property type="match status" value="1"/>
</dbReference>
<dbReference type="PANTHER" id="PTHR43065">
    <property type="entry name" value="SENSOR HISTIDINE KINASE"/>
    <property type="match status" value="1"/>
</dbReference>
<accession>A0A7C4KHA2</accession>
<dbReference type="InterPro" id="IPR011006">
    <property type="entry name" value="CheY-like_superfamily"/>
</dbReference>
<dbReference type="InterPro" id="IPR003594">
    <property type="entry name" value="HATPase_dom"/>
</dbReference>
<dbReference type="SMART" id="SM00448">
    <property type="entry name" value="REC"/>
    <property type="match status" value="1"/>
</dbReference>
<keyword evidence="3 9" id="KW-0597">Phosphoprotein</keyword>
<dbReference type="InterPro" id="IPR029016">
    <property type="entry name" value="GAF-like_dom_sf"/>
</dbReference>
<protein>
    <recommendedName>
        <fullName evidence="2">histidine kinase</fullName>
        <ecNumber evidence="2">2.7.13.3</ecNumber>
    </recommendedName>
</protein>
<keyword evidence="6" id="KW-0418">Kinase</keyword>
<evidence type="ECO:0000256" key="4">
    <source>
        <dbReference type="ARBA" id="ARBA00022679"/>
    </source>
</evidence>
<dbReference type="SUPFAM" id="SSF52172">
    <property type="entry name" value="CheY-like"/>
    <property type="match status" value="1"/>
</dbReference>
<dbReference type="CDD" id="cd00156">
    <property type="entry name" value="REC"/>
    <property type="match status" value="1"/>
</dbReference>
<evidence type="ECO:0000256" key="8">
    <source>
        <dbReference type="ARBA" id="ARBA00023012"/>
    </source>
</evidence>
<evidence type="ECO:0000256" key="2">
    <source>
        <dbReference type="ARBA" id="ARBA00012438"/>
    </source>
</evidence>
<dbReference type="Pfam" id="PF02518">
    <property type="entry name" value="HATPase_c"/>
    <property type="match status" value="1"/>
</dbReference>
<dbReference type="InterPro" id="IPR036890">
    <property type="entry name" value="HATPase_C_sf"/>
</dbReference>
<comment type="catalytic activity">
    <reaction evidence="1">
        <text>ATP + protein L-histidine = ADP + protein N-phospho-L-histidine.</text>
        <dbReference type="EC" id="2.7.13.3"/>
    </reaction>
</comment>
<feature type="domain" description="Response regulatory" evidence="11">
    <location>
        <begin position="5"/>
        <end position="119"/>
    </location>
</feature>
<evidence type="ECO:0000256" key="3">
    <source>
        <dbReference type="ARBA" id="ARBA00022553"/>
    </source>
</evidence>
<feature type="domain" description="Histidine kinase" evidence="10">
    <location>
        <begin position="320"/>
        <end position="530"/>
    </location>
</feature>
<dbReference type="Gene3D" id="3.30.450.40">
    <property type="match status" value="1"/>
</dbReference>
<evidence type="ECO:0000256" key="5">
    <source>
        <dbReference type="ARBA" id="ARBA00022741"/>
    </source>
</evidence>
<dbReference type="EC" id="2.7.13.3" evidence="2"/>
<organism evidence="12">
    <name type="scientific">Anaerolinea thermolimosa</name>
    <dbReference type="NCBI Taxonomy" id="229919"/>
    <lineage>
        <taxon>Bacteria</taxon>
        <taxon>Bacillati</taxon>
        <taxon>Chloroflexota</taxon>
        <taxon>Anaerolineae</taxon>
        <taxon>Anaerolineales</taxon>
        <taxon>Anaerolineaceae</taxon>
        <taxon>Anaerolinea</taxon>
    </lineage>
</organism>
<reference evidence="12" key="1">
    <citation type="journal article" date="2020" name="mSystems">
        <title>Genome- and Community-Level Interaction Insights into Carbon Utilization and Element Cycling Functions of Hydrothermarchaeota in Hydrothermal Sediment.</title>
        <authorList>
            <person name="Zhou Z."/>
            <person name="Liu Y."/>
            <person name="Xu W."/>
            <person name="Pan J."/>
            <person name="Luo Z.H."/>
            <person name="Li M."/>
        </authorList>
    </citation>
    <scope>NUCLEOTIDE SEQUENCE [LARGE SCALE GENOMIC DNA]</scope>
    <source>
        <strain evidence="12">SpSt-573</strain>
    </source>
</reference>
<proteinExistence type="predicted"/>
<dbReference type="Pfam" id="PF00512">
    <property type="entry name" value="HisKA"/>
    <property type="match status" value="1"/>
</dbReference>
<dbReference type="SUPFAM" id="SSF55874">
    <property type="entry name" value="ATPase domain of HSP90 chaperone/DNA topoisomerase II/histidine kinase"/>
    <property type="match status" value="1"/>
</dbReference>
<evidence type="ECO:0000259" key="11">
    <source>
        <dbReference type="PROSITE" id="PS50110"/>
    </source>
</evidence>
<dbReference type="SMART" id="SM00387">
    <property type="entry name" value="HATPase_c"/>
    <property type="match status" value="1"/>
</dbReference>
<evidence type="ECO:0000256" key="6">
    <source>
        <dbReference type="ARBA" id="ARBA00022777"/>
    </source>
</evidence>
<comment type="caution">
    <text evidence="12">The sequence shown here is derived from an EMBL/GenBank/DDBJ whole genome shotgun (WGS) entry which is preliminary data.</text>
</comment>
<dbReference type="InterPro" id="IPR003661">
    <property type="entry name" value="HisK_dim/P_dom"/>
</dbReference>
<keyword evidence="5" id="KW-0547">Nucleotide-binding</keyword>
<dbReference type="PANTHER" id="PTHR43065:SF10">
    <property type="entry name" value="PEROXIDE STRESS-ACTIVATED HISTIDINE KINASE MAK3"/>
    <property type="match status" value="1"/>
</dbReference>
<evidence type="ECO:0000259" key="10">
    <source>
        <dbReference type="PROSITE" id="PS50109"/>
    </source>
</evidence>
<dbReference type="InterPro" id="IPR005467">
    <property type="entry name" value="His_kinase_dom"/>
</dbReference>
<dbReference type="PROSITE" id="PS50110">
    <property type="entry name" value="RESPONSE_REGULATORY"/>
    <property type="match status" value="1"/>
</dbReference>
<evidence type="ECO:0000256" key="1">
    <source>
        <dbReference type="ARBA" id="ARBA00000085"/>
    </source>
</evidence>
<dbReference type="GO" id="GO:0005524">
    <property type="term" value="F:ATP binding"/>
    <property type="evidence" value="ECO:0007669"/>
    <property type="project" value="UniProtKB-KW"/>
</dbReference>
<dbReference type="InterPro" id="IPR003018">
    <property type="entry name" value="GAF"/>
</dbReference>
<evidence type="ECO:0000313" key="12">
    <source>
        <dbReference type="EMBL" id="HGS21233.1"/>
    </source>
</evidence>
<dbReference type="SMART" id="SM00388">
    <property type="entry name" value="HisKA"/>
    <property type="match status" value="1"/>
</dbReference>
<sequence>MPGASVLIVDDDRSIVRLCQRLLERASYSVLASTDPLEALKILNETKVDLLLADIRMPVMDGFELIERARQIYPDLAVLVMTGFGTVDTAVQALYKGVDGLILKPFENTADLVQAVQRVMLDRKQKEEAARAQALRPLFDLSETLLSETNPQVLEGLVLDTLMNTFQAQHVGVFYSSQATKEGQLLISRNIPDPVATPAWAKLVRFALECPAETTVNIQEDGDPVIQNLLRSLGWSSVMVAPILRNQQRYLFIVARNMHNPVFRGSELELLTILARQSVVAMENARLYTDLKEYVKKVEESQRALVQAEKMAAVGRLMASMAHEINNPLQSVRNCLHLAMREDISDSQRSNYLSMTVTEVERLVNTVRHMLDFYRPGTTEKEMVNLNGVIERVAHLLQAQLISADINLELSLPEEPVLLFGVKDQLQQVVFNLLLNGMDAVENQMTKKIWVELSKQGTEITLTVEDSGRGIPAELQNRLFEPFFSTKSHGTGLGLSISYTIVEAHGGQLALVPGQHGEGACFAIKLPVQSKESSYGEDPDR</sequence>
<dbReference type="Pfam" id="PF00072">
    <property type="entry name" value="Response_reg"/>
    <property type="match status" value="1"/>
</dbReference>
<dbReference type="AlphaFoldDB" id="A0A7C4KHA2"/>
<dbReference type="CDD" id="cd00082">
    <property type="entry name" value="HisKA"/>
    <property type="match status" value="1"/>
</dbReference>
<dbReference type="InterPro" id="IPR001789">
    <property type="entry name" value="Sig_transdc_resp-reg_receiver"/>
</dbReference>
<keyword evidence="8" id="KW-0902">Two-component regulatory system</keyword>
<dbReference type="GO" id="GO:0000155">
    <property type="term" value="F:phosphorelay sensor kinase activity"/>
    <property type="evidence" value="ECO:0007669"/>
    <property type="project" value="InterPro"/>
</dbReference>
<gene>
    <name evidence="12" type="ORF">ENT37_05120</name>
</gene>
<name>A0A7C4KHA2_9CHLR</name>
<dbReference type="EMBL" id="DSYK01000264">
    <property type="protein sequence ID" value="HGS21233.1"/>
    <property type="molecule type" value="Genomic_DNA"/>
</dbReference>
<dbReference type="PROSITE" id="PS50109">
    <property type="entry name" value="HIS_KIN"/>
    <property type="match status" value="1"/>
</dbReference>
<dbReference type="InterPro" id="IPR004358">
    <property type="entry name" value="Sig_transdc_His_kin-like_C"/>
</dbReference>
<evidence type="ECO:0000256" key="7">
    <source>
        <dbReference type="ARBA" id="ARBA00022840"/>
    </source>
</evidence>
<dbReference type="SUPFAM" id="SSF47384">
    <property type="entry name" value="Homodimeric domain of signal transducing histidine kinase"/>
    <property type="match status" value="1"/>
</dbReference>
<dbReference type="Gene3D" id="3.40.50.2300">
    <property type="match status" value="1"/>
</dbReference>
<dbReference type="InterPro" id="IPR036097">
    <property type="entry name" value="HisK_dim/P_sf"/>
</dbReference>
<feature type="modified residue" description="4-aspartylphosphate" evidence="9">
    <location>
        <position position="54"/>
    </location>
</feature>
<keyword evidence="7" id="KW-0067">ATP-binding</keyword>